<evidence type="ECO:0000256" key="4">
    <source>
        <dbReference type="ARBA" id="ARBA00022519"/>
    </source>
</evidence>
<proteinExistence type="predicted"/>
<evidence type="ECO:0000256" key="2">
    <source>
        <dbReference type="ARBA" id="ARBA00022448"/>
    </source>
</evidence>
<feature type="transmembrane region" description="Helical" evidence="8">
    <location>
        <begin position="47"/>
        <end position="77"/>
    </location>
</feature>
<evidence type="ECO:0000256" key="1">
    <source>
        <dbReference type="ARBA" id="ARBA00004651"/>
    </source>
</evidence>
<keyword evidence="7 8" id="KW-0472">Membrane</keyword>
<organism evidence="9 10">
    <name type="scientific">Halanaerobium congolense</name>
    <dbReference type="NCBI Taxonomy" id="54121"/>
    <lineage>
        <taxon>Bacteria</taxon>
        <taxon>Bacillati</taxon>
        <taxon>Bacillota</taxon>
        <taxon>Clostridia</taxon>
        <taxon>Halanaerobiales</taxon>
        <taxon>Halanaerobiaceae</taxon>
        <taxon>Halanaerobium</taxon>
    </lineage>
</organism>
<evidence type="ECO:0000313" key="10">
    <source>
        <dbReference type="Proteomes" id="UP000247389"/>
    </source>
</evidence>
<keyword evidence="4" id="KW-0997">Cell inner membrane</keyword>
<keyword evidence="5 8" id="KW-0812">Transmembrane</keyword>
<dbReference type="RefSeq" id="WP_110301200.1">
    <property type="nucleotide sequence ID" value="NZ_QICM01000032.1"/>
</dbReference>
<dbReference type="CDD" id="cd06579">
    <property type="entry name" value="TM_PBP1_transp_AraH_like"/>
    <property type="match status" value="1"/>
</dbReference>
<keyword evidence="6 8" id="KW-1133">Transmembrane helix</keyword>
<keyword evidence="2" id="KW-0813">Transport</keyword>
<evidence type="ECO:0000256" key="6">
    <source>
        <dbReference type="ARBA" id="ARBA00022989"/>
    </source>
</evidence>
<dbReference type="PANTHER" id="PTHR32196">
    <property type="entry name" value="ABC TRANSPORTER PERMEASE PROTEIN YPHD-RELATED-RELATED"/>
    <property type="match status" value="1"/>
</dbReference>
<dbReference type="GO" id="GO:0005886">
    <property type="term" value="C:plasma membrane"/>
    <property type="evidence" value="ECO:0007669"/>
    <property type="project" value="UniProtKB-SubCell"/>
</dbReference>
<gene>
    <name evidence="9" type="ORF">C8C78_13231</name>
</gene>
<comment type="caution">
    <text evidence="9">The sequence shown here is derived from an EMBL/GenBank/DDBJ whole genome shotgun (WGS) entry which is preliminary data.</text>
</comment>
<feature type="transmembrane region" description="Helical" evidence="8">
    <location>
        <begin position="84"/>
        <end position="102"/>
    </location>
</feature>
<evidence type="ECO:0000256" key="7">
    <source>
        <dbReference type="ARBA" id="ARBA00023136"/>
    </source>
</evidence>
<dbReference type="GO" id="GO:0022857">
    <property type="term" value="F:transmembrane transporter activity"/>
    <property type="evidence" value="ECO:0007669"/>
    <property type="project" value="InterPro"/>
</dbReference>
<protein>
    <submittedName>
        <fullName evidence="9">Monosaccharide ABC transporter membrane protein (CUT2 family)</fullName>
    </submittedName>
</protein>
<reference evidence="9 10" key="1">
    <citation type="submission" date="2018-04" db="EMBL/GenBank/DDBJ databases">
        <title>Subsurface microbial communities from deep shales in Ohio and West Virginia, USA.</title>
        <authorList>
            <person name="Wrighton K."/>
        </authorList>
    </citation>
    <scope>NUCLEOTIDE SEQUENCE [LARGE SCALE GENOMIC DNA]</scope>
    <source>
        <strain evidence="9 10">MSL28</strain>
    </source>
</reference>
<evidence type="ECO:0000256" key="3">
    <source>
        <dbReference type="ARBA" id="ARBA00022475"/>
    </source>
</evidence>
<keyword evidence="3" id="KW-1003">Cell membrane</keyword>
<name>A0A318E0B2_9FIRM</name>
<sequence>MKSNKQLFIIFSVLFILLSIASPDRFFTLRNMKTMAYQLPEFGLITLGMMIVILTGGINLSITFASALSGIMAAYALVNFDFNAWLVILAAILIASLVSLLTGVLNGIIVAYIGVTPILVTLGTGTLFEGISLRFTKGGTISGFSEQFSWIGSGTILGFPIPILVFIIAAVATYFLLERSPWGKRVFMVGSNPEAANFSGINVKMILMQVYIYSSLMAGLAAILMVSRYNTAKVDLGSSYLLQSVSATVLGGTSISGGTGSVTGTIVSLLILQIISSGLNVLGVNRFFIDIIMGAILILVLTIDFLSNRAEFKKGFTSFLNPAHK</sequence>
<evidence type="ECO:0000256" key="5">
    <source>
        <dbReference type="ARBA" id="ARBA00022692"/>
    </source>
</evidence>
<evidence type="ECO:0000256" key="8">
    <source>
        <dbReference type="SAM" id="Phobius"/>
    </source>
</evidence>
<dbReference type="PANTHER" id="PTHR32196:SF21">
    <property type="entry name" value="ABC TRANSPORTER PERMEASE PROTEIN YPHD-RELATED"/>
    <property type="match status" value="1"/>
</dbReference>
<feature type="transmembrane region" description="Helical" evidence="8">
    <location>
        <begin position="206"/>
        <end position="226"/>
    </location>
</feature>
<dbReference type="InterPro" id="IPR001851">
    <property type="entry name" value="ABC_transp_permease"/>
</dbReference>
<feature type="transmembrane region" description="Helical" evidence="8">
    <location>
        <begin position="148"/>
        <end position="177"/>
    </location>
</feature>
<dbReference type="Pfam" id="PF02653">
    <property type="entry name" value="BPD_transp_2"/>
    <property type="match status" value="1"/>
</dbReference>
<feature type="transmembrane region" description="Helical" evidence="8">
    <location>
        <begin position="247"/>
        <end position="275"/>
    </location>
</feature>
<comment type="subcellular location">
    <subcellularLocation>
        <location evidence="1">Cell membrane</location>
        <topology evidence="1">Multi-pass membrane protein</topology>
    </subcellularLocation>
</comment>
<evidence type="ECO:0000313" key="9">
    <source>
        <dbReference type="EMBL" id="PXV62573.1"/>
    </source>
</evidence>
<feature type="transmembrane region" description="Helical" evidence="8">
    <location>
        <begin position="287"/>
        <end position="306"/>
    </location>
</feature>
<dbReference type="AlphaFoldDB" id="A0A318E0B2"/>
<accession>A0A318E0B2</accession>
<feature type="transmembrane region" description="Helical" evidence="8">
    <location>
        <begin position="108"/>
        <end position="128"/>
    </location>
</feature>
<dbReference type="Proteomes" id="UP000247389">
    <property type="component" value="Unassembled WGS sequence"/>
</dbReference>
<dbReference type="EMBL" id="QICM01000032">
    <property type="protein sequence ID" value="PXV62573.1"/>
    <property type="molecule type" value="Genomic_DNA"/>
</dbReference>